<proteinExistence type="inferred from homology"/>
<evidence type="ECO:0000313" key="7">
    <source>
        <dbReference type="EMBL" id="SFL98565.1"/>
    </source>
</evidence>
<sequence length="295" mass="33191">MNQQQLDIMKNKSGFIAAMDQSGGSSPKALAGYGVAETEYNTEEEMFNLIHQMRTRVITNSAFKPDKIIGAILFKETMRSKMEGLPTTEYLWQKKHIVPFLKVDEGLAELQEGVQLMKPMQELDSLLKEAQKNNVFGTKMRSVIKEANPIGIKKVVEQQFDYAEKIMAAGLVPIIEPEVDIHSQDKAESEAILKQEILKYLVNLADNRLVMLKLSLPDQPDFYQELIDHPKVVRVVALSGGYEQQEAVDLLAKNHAMIASYSRALLQDLQVEQSEAEFTSVLESAIDKIYQASLT</sequence>
<evidence type="ECO:0000313" key="8">
    <source>
        <dbReference type="Proteomes" id="UP000199006"/>
    </source>
</evidence>
<dbReference type="Gene3D" id="3.20.20.70">
    <property type="entry name" value="Aldolase class I"/>
    <property type="match status" value="1"/>
</dbReference>
<dbReference type="SUPFAM" id="SSF51569">
    <property type="entry name" value="Aldolase"/>
    <property type="match status" value="1"/>
</dbReference>
<dbReference type="InterPro" id="IPR000741">
    <property type="entry name" value="FBA_I"/>
</dbReference>
<dbReference type="InterPro" id="IPR013785">
    <property type="entry name" value="Aldolase_TIM"/>
</dbReference>
<evidence type="ECO:0000256" key="5">
    <source>
        <dbReference type="ARBA" id="ARBA00023239"/>
    </source>
</evidence>
<evidence type="ECO:0000256" key="4">
    <source>
        <dbReference type="ARBA" id="ARBA00023152"/>
    </source>
</evidence>
<dbReference type="AlphaFoldDB" id="A0A1I4M6F9"/>
<comment type="similarity">
    <text evidence="2">Belongs to the class I fructose-bisphosphate aldolase family.</text>
</comment>
<comment type="pathway">
    <text evidence="1">Carbohydrate degradation; glycolysis; D-glyceraldehyde 3-phosphate and glycerone phosphate from D-glucose: step 4/4.</text>
</comment>
<evidence type="ECO:0000256" key="3">
    <source>
        <dbReference type="ARBA" id="ARBA00013068"/>
    </source>
</evidence>
<evidence type="ECO:0000256" key="2">
    <source>
        <dbReference type="ARBA" id="ARBA00010387"/>
    </source>
</evidence>
<organism evidence="7 8">
    <name type="scientific">Halanaerobium salsuginis</name>
    <dbReference type="NCBI Taxonomy" id="29563"/>
    <lineage>
        <taxon>Bacteria</taxon>
        <taxon>Bacillati</taxon>
        <taxon>Bacillota</taxon>
        <taxon>Clostridia</taxon>
        <taxon>Halanaerobiales</taxon>
        <taxon>Halanaerobiaceae</taxon>
        <taxon>Halanaerobium</taxon>
    </lineage>
</organism>
<evidence type="ECO:0000256" key="6">
    <source>
        <dbReference type="ARBA" id="ARBA00029799"/>
    </source>
</evidence>
<name>A0A1I4M6F9_9FIRM</name>
<dbReference type="EMBL" id="FOTI01000049">
    <property type="protein sequence ID" value="SFL98565.1"/>
    <property type="molecule type" value="Genomic_DNA"/>
</dbReference>
<gene>
    <name evidence="7" type="ORF">SAMN02983006_02507</name>
</gene>
<accession>A0A1I4M6F9</accession>
<dbReference type="RefSeq" id="WP_089862515.1">
    <property type="nucleotide sequence ID" value="NZ_FOTI01000049.1"/>
</dbReference>
<keyword evidence="4" id="KW-0324">Glycolysis</keyword>
<dbReference type="Proteomes" id="UP000199006">
    <property type="component" value="Unassembled WGS sequence"/>
</dbReference>
<evidence type="ECO:0000256" key="1">
    <source>
        <dbReference type="ARBA" id="ARBA00004714"/>
    </source>
</evidence>
<keyword evidence="8" id="KW-1185">Reference proteome</keyword>
<reference evidence="7 8" key="1">
    <citation type="submission" date="2016-10" db="EMBL/GenBank/DDBJ databases">
        <authorList>
            <person name="de Groot N.N."/>
        </authorList>
    </citation>
    <scope>NUCLEOTIDE SEQUENCE [LARGE SCALE GENOMIC DNA]</scope>
    <source>
        <strain evidence="7 8">ATCC 51327</strain>
    </source>
</reference>
<keyword evidence="5" id="KW-0456">Lyase</keyword>
<dbReference type="GO" id="GO:0006096">
    <property type="term" value="P:glycolytic process"/>
    <property type="evidence" value="ECO:0007669"/>
    <property type="project" value="UniProtKB-UniPathway"/>
</dbReference>
<protein>
    <recommendedName>
        <fullName evidence="3">fructose-bisphosphate aldolase</fullName>
        <ecNumber evidence="3">4.1.2.13</ecNumber>
    </recommendedName>
    <alternativeName>
        <fullName evidence="6">Fructose-bisphosphate aldolase class I</fullName>
    </alternativeName>
</protein>
<dbReference type="NCBIfam" id="NF003784">
    <property type="entry name" value="PRK05377.1"/>
    <property type="match status" value="1"/>
</dbReference>
<dbReference type="EC" id="4.1.2.13" evidence="3"/>
<dbReference type="UniPathway" id="UPA00109">
    <property type="reaction ID" value="UER00183"/>
</dbReference>
<dbReference type="GO" id="GO:0004332">
    <property type="term" value="F:fructose-bisphosphate aldolase activity"/>
    <property type="evidence" value="ECO:0007669"/>
    <property type="project" value="UniProtKB-EC"/>
</dbReference>
<dbReference type="PANTHER" id="PTHR11627">
    <property type="entry name" value="FRUCTOSE-BISPHOSPHATE ALDOLASE"/>
    <property type="match status" value="1"/>
</dbReference>
<dbReference type="OrthoDB" id="9813469at2"/>
<dbReference type="Pfam" id="PF00274">
    <property type="entry name" value="Glycolytic"/>
    <property type="match status" value="1"/>
</dbReference>
<dbReference type="STRING" id="29563.SAMN02983006_02507"/>